<dbReference type="InterPro" id="IPR042100">
    <property type="entry name" value="Bug_dom1"/>
</dbReference>
<dbReference type="PANTHER" id="PTHR42928:SF5">
    <property type="entry name" value="BLR1237 PROTEIN"/>
    <property type="match status" value="1"/>
</dbReference>
<protein>
    <submittedName>
        <fullName evidence="3">Tripartite tricarboxylate transporter substrate binding protein</fullName>
    </submittedName>
</protein>
<comment type="similarity">
    <text evidence="1">Belongs to the UPF0065 (bug) family.</text>
</comment>
<dbReference type="InterPro" id="IPR005064">
    <property type="entry name" value="BUG"/>
</dbReference>
<sequence>MINIRIPLLCACTFIGAMAATTPTLASEFPSKPIKFVVPYPPGGGNDLFARLTADAISQNVHQPVIVENRPGAAGQIAGAAVAKADPDGYTIMVDQSSIATNPLLYKQPLFDVKTDLTPVIWGASLDNALLVASDSPIHSLSDLIAKAKANPEGITFGSPGHGSSQHLAMEALSDAAGIKLLHVPFKGTAQIISAVVAKDVDLFLISAATASRYTKDGKVRAIATTGKHRSSIMPDVPTVSESGLPGYTNYTWLGVFTTAGTPPGIVDRLNKEFSKALQDPKVKTTLSSQGWEIVADGPAALSAQIDQERNRYGPIIKKLQIQID</sequence>
<dbReference type="Gene3D" id="3.40.190.150">
    <property type="entry name" value="Bordetella uptake gene, domain 1"/>
    <property type="match status" value="1"/>
</dbReference>
<dbReference type="PIRSF" id="PIRSF017082">
    <property type="entry name" value="YflP"/>
    <property type="match status" value="1"/>
</dbReference>
<dbReference type="RefSeq" id="WP_129968178.1">
    <property type="nucleotide sequence ID" value="NZ_JACCEW010000001.1"/>
</dbReference>
<accession>A0A853FBK5</accession>
<dbReference type="Gene3D" id="3.40.190.10">
    <property type="entry name" value="Periplasmic binding protein-like II"/>
    <property type="match status" value="1"/>
</dbReference>
<evidence type="ECO:0000256" key="2">
    <source>
        <dbReference type="SAM" id="SignalP"/>
    </source>
</evidence>
<name>A0A853FBK5_9BURK</name>
<dbReference type="PANTHER" id="PTHR42928">
    <property type="entry name" value="TRICARBOXYLATE-BINDING PROTEIN"/>
    <property type="match status" value="1"/>
</dbReference>
<gene>
    <name evidence="3" type="ORF">H0A68_05290</name>
</gene>
<dbReference type="Pfam" id="PF03401">
    <property type="entry name" value="TctC"/>
    <property type="match status" value="1"/>
</dbReference>
<dbReference type="OrthoDB" id="8678477at2"/>
<organism evidence="3 4">
    <name type="scientific">Allopusillimonas soli</name>
    <dbReference type="NCBI Taxonomy" id="659016"/>
    <lineage>
        <taxon>Bacteria</taxon>
        <taxon>Pseudomonadati</taxon>
        <taxon>Pseudomonadota</taxon>
        <taxon>Betaproteobacteria</taxon>
        <taxon>Burkholderiales</taxon>
        <taxon>Alcaligenaceae</taxon>
        <taxon>Allopusillimonas</taxon>
    </lineage>
</organism>
<dbReference type="EMBL" id="JACCEW010000001">
    <property type="protein sequence ID" value="NYT36280.1"/>
    <property type="molecule type" value="Genomic_DNA"/>
</dbReference>
<feature type="signal peptide" evidence="2">
    <location>
        <begin position="1"/>
        <end position="19"/>
    </location>
</feature>
<feature type="chain" id="PRO_5032674847" evidence="2">
    <location>
        <begin position="20"/>
        <end position="325"/>
    </location>
</feature>
<keyword evidence="2" id="KW-0732">Signal</keyword>
<proteinExistence type="inferred from homology"/>
<keyword evidence="4" id="KW-1185">Reference proteome</keyword>
<evidence type="ECO:0000313" key="3">
    <source>
        <dbReference type="EMBL" id="NYT36280.1"/>
    </source>
</evidence>
<evidence type="ECO:0000256" key="1">
    <source>
        <dbReference type="ARBA" id="ARBA00006987"/>
    </source>
</evidence>
<evidence type="ECO:0000313" key="4">
    <source>
        <dbReference type="Proteomes" id="UP000580517"/>
    </source>
</evidence>
<dbReference type="Proteomes" id="UP000580517">
    <property type="component" value="Unassembled WGS sequence"/>
</dbReference>
<comment type="caution">
    <text evidence="3">The sequence shown here is derived from an EMBL/GenBank/DDBJ whole genome shotgun (WGS) entry which is preliminary data.</text>
</comment>
<reference evidence="3 4" key="1">
    <citation type="submission" date="2020-07" db="EMBL/GenBank/DDBJ databases">
        <title>Taxonomic revisions and descriptions of new bacterial species based on genomic comparisons in the high-G+C-content subgroup of the family Alcaligenaceae.</title>
        <authorList>
            <person name="Szabo A."/>
            <person name="Felfoldi T."/>
        </authorList>
    </citation>
    <scope>NUCLEOTIDE SEQUENCE [LARGE SCALE GENOMIC DNA]</scope>
    <source>
        <strain evidence="3 4">DSM 25264</strain>
    </source>
</reference>
<dbReference type="CDD" id="cd13578">
    <property type="entry name" value="PBP2_Bug27"/>
    <property type="match status" value="1"/>
</dbReference>
<dbReference type="SUPFAM" id="SSF53850">
    <property type="entry name" value="Periplasmic binding protein-like II"/>
    <property type="match status" value="1"/>
</dbReference>
<dbReference type="AlphaFoldDB" id="A0A853FBK5"/>